<dbReference type="PANTHER" id="PTHR42252">
    <property type="entry name" value="DUF5616 DOMAIN-CONTAINING PROTEIN"/>
    <property type="match status" value="1"/>
</dbReference>
<dbReference type="KEGG" id="kcr:Kcr_1546"/>
<dbReference type="InterPro" id="IPR041652">
    <property type="entry name" value="DUF5616"/>
</dbReference>
<proteinExistence type="predicted"/>
<dbReference type="PANTHER" id="PTHR42252:SF1">
    <property type="entry name" value="DUF434 DOMAIN-CONTAINING PROTEIN"/>
    <property type="match status" value="1"/>
</dbReference>
<dbReference type="Proteomes" id="UP000001686">
    <property type="component" value="Chromosome"/>
</dbReference>
<protein>
    <recommendedName>
        <fullName evidence="1">DUF5616 domain-containing protein</fullName>
    </recommendedName>
</protein>
<dbReference type="InParanoid" id="B1L763"/>
<organism evidence="2 3">
    <name type="scientific">Korarchaeum cryptofilum (strain OPF8)</name>
    <dbReference type="NCBI Taxonomy" id="374847"/>
    <lineage>
        <taxon>Archaea</taxon>
        <taxon>Thermoproteota</taxon>
        <taxon>Candidatus Korarchaeia</taxon>
        <taxon>Candidatus Korarchaeales</taxon>
        <taxon>Candidatus Korarchaeaceae</taxon>
        <taxon>Candidatus Korarchaeum</taxon>
    </lineage>
</organism>
<dbReference type="eggNOG" id="arCOG03229">
    <property type="taxonomic scope" value="Archaea"/>
</dbReference>
<feature type="domain" description="DUF5616" evidence="1">
    <location>
        <begin position="47"/>
        <end position="178"/>
    </location>
</feature>
<evidence type="ECO:0000313" key="2">
    <source>
        <dbReference type="EMBL" id="ACB08292.1"/>
    </source>
</evidence>
<dbReference type="PhylomeDB" id="B1L763"/>
<name>B1L763_KORCO</name>
<evidence type="ECO:0000313" key="3">
    <source>
        <dbReference type="Proteomes" id="UP000001686"/>
    </source>
</evidence>
<keyword evidence="3" id="KW-1185">Reference proteome</keyword>
<sequence length="201" mass="21766">MGVQDPIDSIARALSLTRAERVALSKIVRSPEESLRNSMKVVPPHIVKGSDLGVDGFNVIITVERALAGDPVYVCTDGIVRDLSLSYSSYKPSDLFDRAVETIADTVRSMSPGRVTIYLDSPISRSGLIAKRIREITSEEFEVKTSNRVDSEILSHEIVASSDSRIIEGAKAIVDLAHAAISRAGISPKRLFTDRGMLGGI</sequence>
<dbReference type="EnsemblBacteria" id="ACB08292">
    <property type="protein sequence ID" value="ACB08292"/>
    <property type="gene ID" value="Kcr_1546"/>
</dbReference>
<dbReference type="STRING" id="374847.Kcr_1546"/>
<accession>B1L763</accession>
<dbReference type="Pfam" id="PF18481">
    <property type="entry name" value="DUF5616"/>
    <property type="match status" value="1"/>
</dbReference>
<gene>
    <name evidence="2" type="ordered locus">Kcr_1546</name>
</gene>
<evidence type="ECO:0000259" key="1">
    <source>
        <dbReference type="Pfam" id="PF18481"/>
    </source>
</evidence>
<dbReference type="AlphaFoldDB" id="B1L763"/>
<reference evidence="2 3" key="1">
    <citation type="journal article" date="2008" name="Proc. Natl. Acad. Sci. U.S.A.">
        <title>A korarchaeal genome reveals new insights into the evolution of the Archaea.</title>
        <authorList>
            <person name="Elkins J.G."/>
            <person name="Podar M."/>
            <person name="Graham D.E."/>
            <person name="Makarova K.S."/>
            <person name="Wolf Y."/>
            <person name="Randau L."/>
            <person name="Hedlund B.P."/>
            <person name="Brochier-Armanet C."/>
            <person name="Kunin V."/>
            <person name="Anderson I."/>
            <person name="Lapidus A."/>
            <person name="Goltsman E."/>
            <person name="Barry K."/>
            <person name="Koonin E.V."/>
            <person name="Hugenholtz P."/>
            <person name="Kyrpides N."/>
            <person name="Wanner G."/>
            <person name="Richardson P."/>
            <person name="Keller M."/>
            <person name="Stetter K.O."/>
        </authorList>
    </citation>
    <scope>NUCLEOTIDE SEQUENCE [LARGE SCALE GENOMIC DNA]</scope>
    <source>
        <strain evidence="3">OPF8</strain>
    </source>
</reference>
<dbReference type="HOGENOM" id="CLU_102155_0_0_2"/>
<dbReference type="EMBL" id="CP000968">
    <property type="protein sequence ID" value="ACB08292.1"/>
    <property type="molecule type" value="Genomic_DNA"/>
</dbReference>